<reference evidence="4" key="1">
    <citation type="journal article" date="2010" name="Science">
        <title>The genome of the Western clawed frog Xenopus tropicalis.</title>
        <authorList>
            <person name="Hellsten U."/>
            <person name="Harland R.M."/>
            <person name="Gilchrist M.J."/>
            <person name="Hendrix D."/>
            <person name="Jurka J."/>
            <person name="Kapitonov V."/>
            <person name="Ovcharenko I."/>
            <person name="Putnam N.H."/>
            <person name="Shu S."/>
            <person name="Taher L."/>
            <person name="Blitz I.L."/>
            <person name="Blumberg B."/>
            <person name="Dichmann D.S."/>
            <person name="Dubchak I."/>
            <person name="Amaya E."/>
            <person name="Detter J.C."/>
            <person name="Fletcher R."/>
            <person name="Gerhard D.S."/>
            <person name="Goodstein D."/>
            <person name="Graves T."/>
            <person name="Grigoriev I.V."/>
            <person name="Grimwood J."/>
            <person name="Kawashima T."/>
            <person name="Lindquist E."/>
            <person name="Lucas S.M."/>
            <person name="Mead P.E."/>
            <person name="Mitros T."/>
            <person name="Ogino H."/>
            <person name="Ohta Y."/>
            <person name="Poliakov A.V."/>
            <person name="Pollet N."/>
            <person name="Robert J."/>
            <person name="Salamov A."/>
            <person name="Sater A.K."/>
            <person name="Schmutz J."/>
            <person name="Terry A."/>
            <person name="Vize P.D."/>
            <person name="Warren W.C."/>
            <person name="Wells D."/>
            <person name="Wills A."/>
            <person name="Wilson R.K."/>
            <person name="Zimmerman L.B."/>
            <person name="Zorn A.M."/>
            <person name="Grainger R."/>
            <person name="Grammer T."/>
            <person name="Khokha M.K."/>
            <person name="Richardson P.M."/>
            <person name="Rokhsar D.S."/>
        </authorList>
    </citation>
    <scope>NUCLEOTIDE SEQUENCE [LARGE SCALE GENOMIC DNA]</scope>
    <source>
        <strain evidence="4">Nigerian</strain>
    </source>
</reference>
<keyword evidence="2" id="KW-0732">Signal</keyword>
<dbReference type="InterPro" id="IPR003886">
    <property type="entry name" value="NIDO_dom"/>
</dbReference>
<evidence type="ECO:0000256" key="1">
    <source>
        <dbReference type="SAM" id="MobiDB-lite"/>
    </source>
</evidence>
<name>A0A6I8QXZ7_XENTR</name>
<dbReference type="Bgee" id="ENSXETG00000032662">
    <property type="expression patterns" value="Expressed in neurula embryo and 1 other cell type or tissue"/>
</dbReference>
<proteinExistence type="predicted"/>
<feature type="chain" id="PRO_5030155444" description="NIDO domain-containing protein" evidence="2">
    <location>
        <begin position="23"/>
        <end position="410"/>
    </location>
</feature>
<feature type="region of interest" description="Disordered" evidence="1">
    <location>
        <begin position="314"/>
        <end position="393"/>
    </location>
</feature>
<dbReference type="SMART" id="SM00539">
    <property type="entry name" value="NIDO"/>
    <property type="match status" value="1"/>
</dbReference>
<dbReference type="AlphaFoldDB" id="A0A6I8QXZ7"/>
<organism evidence="4">
    <name type="scientific">Xenopus tropicalis</name>
    <name type="common">Western clawed frog</name>
    <name type="synonym">Silurana tropicalis</name>
    <dbReference type="NCBI Taxonomy" id="8364"/>
    <lineage>
        <taxon>Eukaryota</taxon>
        <taxon>Metazoa</taxon>
        <taxon>Chordata</taxon>
        <taxon>Craniata</taxon>
        <taxon>Vertebrata</taxon>
        <taxon>Euteleostomi</taxon>
        <taxon>Amphibia</taxon>
        <taxon>Batrachia</taxon>
        <taxon>Anura</taxon>
        <taxon>Pipoidea</taxon>
        <taxon>Pipidae</taxon>
        <taxon>Xenopodinae</taxon>
        <taxon>Xenopus</taxon>
        <taxon>Silurana</taxon>
    </lineage>
</organism>
<feature type="signal peptide" evidence="2">
    <location>
        <begin position="1"/>
        <end position="22"/>
    </location>
</feature>
<evidence type="ECO:0000256" key="2">
    <source>
        <dbReference type="SAM" id="SignalP"/>
    </source>
</evidence>
<dbReference type="Pfam" id="PF06119">
    <property type="entry name" value="NIDO"/>
    <property type="match status" value="1"/>
</dbReference>
<dbReference type="PANTHER" id="PTHR13802:SF59">
    <property type="entry name" value="SUSHI DOMAIN-CONTAINING PROTEIN 2"/>
    <property type="match status" value="1"/>
</dbReference>
<dbReference type="InterPro" id="IPR051495">
    <property type="entry name" value="Epithelial_Barrier/Signaling"/>
</dbReference>
<protein>
    <recommendedName>
        <fullName evidence="3">NIDO domain-containing protein</fullName>
    </recommendedName>
</protein>
<reference evidence="4" key="2">
    <citation type="submission" date="2020-05" db="UniProtKB">
        <authorList>
            <consortium name="Ensembl"/>
        </authorList>
    </citation>
    <scope>IDENTIFICATION</scope>
</reference>
<accession>A0A6I8QXZ7</accession>
<dbReference type="InParanoid" id="A0A6I8QXZ7"/>
<evidence type="ECO:0000259" key="3">
    <source>
        <dbReference type="PROSITE" id="PS51220"/>
    </source>
</evidence>
<dbReference type="PANTHER" id="PTHR13802">
    <property type="entry name" value="MUCIN 4-RELATED"/>
    <property type="match status" value="1"/>
</dbReference>
<feature type="domain" description="NIDO" evidence="3">
    <location>
        <begin position="171"/>
        <end position="304"/>
    </location>
</feature>
<sequence length="410" mass="41540">MALCYIAKILLFAHIGLQGAAATYETTAPVTSGTSAAGTSSTALTAPMTSATSTAGTSSTALTAPVTSATSTAGTSGTALTAPLTSATSTAGTSGTALNDPVTSATSTAGTSGTGVLYEYGNATDSLSTRDDDGSVLVNPTINFPFGGNSYSSFYLSNNGYLDFNGPVIAPFYADVYNVIYGDIYYRQSADPSLLANATQDINTYFPGLGFSAQWVFIATWDKVPRYPGTASQVNTFQVVLITNGTISFVLFNYADIQWTNNAQAYWNNGTQVYHLNTVGSVFNWTTSSNVNYPGRWAFMVGKVQPVALTTPVTSSTSAAGTSGTALTTPVTSGSSTVGASGTALTAPVTSGTPTAGTSGTALTAPVTSATSTAGTSSTALTAPVTNDTSTAGTSGTGNNLIVIFHLLCT</sequence>
<dbReference type="Ensembl" id="ENSXETT00000099095">
    <property type="protein sequence ID" value="ENSXETP00000077135"/>
    <property type="gene ID" value="ENSXETG00000032662"/>
</dbReference>
<dbReference type="PROSITE" id="PS51220">
    <property type="entry name" value="NIDO"/>
    <property type="match status" value="1"/>
</dbReference>
<feature type="region of interest" description="Disordered" evidence="1">
    <location>
        <begin position="86"/>
        <end position="109"/>
    </location>
</feature>
<dbReference type="GO" id="GO:0007160">
    <property type="term" value="P:cell-matrix adhesion"/>
    <property type="evidence" value="ECO:0007669"/>
    <property type="project" value="InterPro"/>
</dbReference>
<evidence type="ECO:0000313" key="4">
    <source>
        <dbReference type="Ensembl" id="ENSXETP00000077135"/>
    </source>
</evidence>
<dbReference type="GeneTree" id="ENSGT00940000164679"/>